<keyword evidence="5" id="KW-0539">Nucleus</keyword>
<evidence type="ECO:0000256" key="4">
    <source>
        <dbReference type="ARBA" id="ARBA00023187"/>
    </source>
</evidence>
<evidence type="ECO:0000256" key="2">
    <source>
        <dbReference type="ARBA" id="ARBA00022664"/>
    </source>
</evidence>
<accession>A0AB34JAS5</accession>
<dbReference type="InterPro" id="IPR059164">
    <property type="entry name" value="HAT_PRP39_C"/>
</dbReference>
<evidence type="ECO:0000256" key="1">
    <source>
        <dbReference type="ARBA" id="ARBA00004123"/>
    </source>
</evidence>
<dbReference type="GO" id="GO:0071004">
    <property type="term" value="C:U2-type prespliceosome"/>
    <property type="evidence" value="ECO:0007669"/>
    <property type="project" value="TreeGrafter"/>
</dbReference>
<dbReference type="Gene3D" id="1.25.40.10">
    <property type="entry name" value="Tetratricopeptide repeat domain"/>
    <property type="match status" value="2"/>
</dbReference>
<dbReference type="InterPro" id="IPR003107">
    <property type="entry name" value="HAT"/>
</dbReference>
<name>A0AB34JAS5_PRYPA</name>
<dbReference type="SMART" id="SM00386">
    <property type="entry name" value="HAT"/>
    <property type="match status" value="6"/>
</dbReference>
<dbReference type="GO" id="GO:0000395">
    <property type="term" value="P:mRNA 5'-splice site recognition"/>
    <property type="evidence" value="ECO:0007669"/>
    <property type="project" value="TreeGrafter"/>
</dbReference>
<dbReference type="Pfam" id="PF23241">
    <property type="entry name" value="HAT_PRP39_C"/>
    <property type="match status" value="1"/>
</dbReference>
<comment type="similarity">
    <text evidence="6">Belongs to the PRP39 family.</text>
</comment>
<organism evidence="7 8">
    <name type="scientific">Prymnesium parvum</name>
    <name type="common">Toxic golden alga</name>
    <dbReference type="NCBI Taxonomy" id="97485"/>
    <lineage>
        <taxon>Eukaryota</taxon>
        <taxon>Haptista</taxon>
        <taxon>Haptophyta</taxon>
        <taxon>Prymnesiophyceae</taxon>
        <taxon>Prymnesiales</taxon>
        <taxon>Prymnesiaceae</taxon>
        <taxon>Prymnesium</taxon>
    </lineage>
</organism>
<dbReference type="PANTHER" id="PTHR17204:SF5">
    <property type="entry name" value="PRE-MRNA-PROCESSING FACTOR 39"/>
    <property type="match status" value="1"/>
</dbReference>
<dbReference type="AlphaFoldDB" id="A0AB34JAS5"/>
<dbReference type="PANTHER" id="PTHR17204">
    <property type="entry name" value="PRE-MRNA PROCESSING PROTEIN PRP39-RELATED"/>
    <property type="match status" value="1"/>
</dbReference>
<dbReference type="SUPFAM" id="SSF48452">
    <property type="entry name" value="TPR-like"/>
    <property type="match status" value="1"/>
</dbReference>
<comment type="subcellular location">
    <subcellularLocation>
        <location evidence="1">Nucleus</location>
    </subcellularLocation>
</comment>
<comment type="caution">
    <text evidence="7">The sequence shown here is derived from an EMBL/GenBank/DDBJ whole genome shotgun (WGS) entry which is preliminary data.</text>
</comment>
<proteinExistence type="inferred from homology"/>
<keyword evidence="3" id="KW-0677">Repeat</keyword>
<gene>
    <name evidence="7" type="ORF">AB1Y20_002334</name>
</gene>
<dbReference type="Proteomes" id="UP001515480">
    <property type="component" value="Unassembled WGS sequence"/>
</dbReference>
<dbReference type="GO" id="GO:0030627">
    <property type="term" value="F:pre-mRNA 5'-splice site binding"/>
    <property type="evidence" value="ECO:0007669"/>
    <property type="project" value="TreeGrafter"/>
</dbReference>
<evidence type="ECO:0000256" key="6">
    <source>
        <dbReference type="ARBA" id="ARBA00038019"/>
    </source>
</evidence>
<evidence type="ECO:0000256" key="3">
    <source>
        <dbReference type="ARBA" id="ARBA00022737"/>
    </source>
</evidence>
<keyword evidence="2" id="KW-0507">mRNA processing</keyword>
<evidence type="ECO:0000313" key="8">
    <source>
        <dbReference type="Proteomes" id="UP001515480"/>
    </source>
</evidence>
<dbReference type="InterPro" id="IPR011990">
    <property type="entry name" value="TPR-like_helical_dom_sf"/>
</dbReference>
<sequence length="595" mass="67029">MAWHTLLEEVLAAEKAADAPRLRAAYAELLRAYPLCFGFWKRHAEHELRHASLAHADAAYERAVSLGHHCVQLWSLYAAHAAAHWAVPQDVRKLFERAAALVGSDYAASVFWDRYIAFETALAAREPGGDMSRVAALYRRVLRLPLKTIDAYWIRFQQLSTERTSTELIDAATEAELHAEMGLHAAAPQGEDEGARKLRVMPLVEAVYKRAKAEHAPRLALEAAIRRRYYHMKPLDPEEVAHWCSYLDWEEARGDRSQTITTYERCLIPCCESLELWQRYARYLVSQGLVEQARGALSRASGSFLPSCAEMVLYHAGFEEQHANLAAARILCAAAAALRPPRLEALLAQANLERRASDLPAMRAAYAQGVQLLEGETLCYLLRHALRCERRVAPEEEHGMQLIEAAIAKEPSEAMWSVWLEHEIARCEKPSRAGRVGGQQEGENAHETEEELQRVCRVFEKALAPTSLLPESSQQRLWARYIQFAADFMPHVRMTLELAERLRMCESAAVKRARLAVDKSEPAEHAAADAVMASASQYSLSSAYPGYPPDYSYTQHQYPPQYSAPGYGQQGQYGYGYQYNTSYPVNYAQYGHGQY</sequence>
<dbReference type="GO" id="GO:0005685">
    <property type="term" value="C:U1 snRNP"/>
    <property type="evidence" value="ECO:0007669"/>
    <property type="project" value="TreeGrafter"/>
</dbReference>
<evidence type="ECO:0000256" key="5">
    <source>
        <dbReference type="ARBA" id="ARBA00023242"/>
    </source>
</evidence>
<keyword evidence="8" id="KW-1185">Reference proteome</keyword>
<reference evidence="7 8" key="1">
    <citation type="journal article" date="2024" name="Science">
        <title>Giant polyketide synthase enzymes in the biosynthesis of giant marine polyether toxins.</title>
        <authorList>
            <person name="Fallon T.R."/>
            <person name="Shende V.V."/>
            <person name="Wierzbicki I.H."/>
            <person name="Pendleton A.L."/>
            <person name="Watervoot N.F."/>
            <person name="Auber R.P."/>
            <person name="Gonzalez D.J."/>
            <person name="Wisecaver J.H."/>
            <person name="Moore B.S."/>
        </authorList>
    </citation>
    <scope>NUCLEOTIDE SEQUENCE [LARGE SCALE GENOMIC DNA]</scope>
    <source>
        <strain evidence="7 8">12B1</strain>
    </source>
</reference>
<dbReference type="Pfam" id="PF23240">
    <property type="entry name" value="HAT_PRP39_N"/>
    <property type="match status" value="1"/>
</dbReference>
<dbReference type="GO" id="GO:0000243">
    <property type="term" value="C:commitment complex"/>
    <property type="evidence" value="ECO:0007669"/>
    <property type="project" value="TreeGrafter"/>
</dbReference>
<dbReference type="EMBL" id="JBGBPQ010000011">
    <property type="protein sequence ID" value="KAL1515718.1"/>
    <property type="molecule type" value="Genomic_DNA"/>
</dbReference>
<evidence type="ECO:0000313" key="7">
    <source>
        <dbReference type="EMBL" id="KAL1515718.1"/>
    </source>
</evidence>
<keyword evidence="4" id="KW-0508">mRNA splicing</keyword>
<protein>
    <recommendedName>
        <fullName evidence="9">Suppressor of forked domain-containing protein</fullName>
    </recommendedName>
</protein>
<evidence type="ECO:0008006" key="9">
    <source>
        <dbReference type="Google" id="ProtNLM"/>
    </source>
</evidence>